<dbReference type="eggNOG" id="COG1235">
    <property type="taxonomic scope" value="Bacteria"/>
</dbReference>
<evidence type="ECO:0000313" key="2">
    <source>
        <dbReference type="EMBL" id="AIA55797.1"/>
    </source>
</evidence>
<sequence length="256" mass="28763">MSVRVRFLGTGSSAGTPQVGCDCAVCRSDDPRNRRSRASILVEAEGVALLVDTGPDLRQQLLRENVRALTAVLYTHFHADHINGIDDLRAFNFLQKQVLDCYGDVRTGKELEERFRYCFLPPDPAWAKPSLRMHHLDGPREFGPLRVTPVPVLHGHLQIFGYRFNDVAYLTDLKRIPESSMALLQKLDILILDCLREEEHPTHINVTEAIALAKEIGARYTYFTHMTHDLGFASLAERLPEGMAPAYDGLQIRSAG</sequence>
<dbReference type="KEGG" id="acz:Acaty_c1939"/>
<dbReference type="GeneID" id="92931881"/>
<dbReference type="Pfam" id="PF12706">
    <property type="entry name" value="Lactamase_B_2"/>
    <property type="match status" value="1"/>
</dbReference>
<reference evidence="2 3" key="1">
    <citation type="journal article" date="2009" name="J. Bacteriol.">
        <title>Draft genome sequence of the extremely acidophilic bacterium Acidithiobacillus caldus ATCC 51756 reveals metabolic versatility in the genus Acidithiobacillus.</title>
        <authorList>
            <person name="Valdes J."/>
            <person name="Quatrini R."/>
            <person name="Hallberg K."/>
            <person name="Dopson M."/>
            <person name="Valenzuela P.D."/>
            <person name="Holmes D.S."/>
        </authorList>
    </citation>
    <scope>NUCLEOTIDE SEQUENCE [LARGE SCALE GENOMIC DNA]</scope>
    <source>
        <strain evidence="3">ATCC 51756 / DSM 8584 / KU</strain>
    </source>
</reference>
<dbReference type="InterPro" id="IPR001279">
    <property type="entry name" value="Metallo-B-lactamas"/>
</dbReference>
<keyword evidence="2" id="KW-0378">Hydrolase</keyword>
<dbReference type="CDD" id="cd16279">
    <property type="entry name" value="metallo-hydrolase-like_MBL-fold"/>
    <property type="match status" value="1"/>
</dbReference>
<dbReference type="InterPro" id="IPR036866">
    <property type="entry name" value="RibonucZ/Hydroxyglut_hydro"/>
</dbReference>
<dbReference type="EMBL" id="CP005986">
    <property type="protein sequence ID" value="AIA55797.1"/>
    <property type="molecule type" value="Genomic_DNA"/>
</dbReference>
<dbReference type="GO" id="GO:0016787">
    <property type="term" value="F:hydrolase activity"/>
    <property type="evidence" value="ECO:0007669"/>
    <property type="project" value="UniProtKB-KW"/>
</dbReference>
<dbReference type="HOGENOM" id="CLU_044538_2_1_6"/>
<protein>
    <submittedName>
        <fullName evidence="2">Metal-dependent hydrolases of the beta-lactamase superfamily I</fullName>
    </submittedName>
</protein>
<feature type="domain" description="Metallo-beta-lactamase" evidence="1">
    <location>
        <begin position="36"/>
        <end position="225"/>
    </location>
</feature>
<dbReference type="SUPFAM" id="SSF56281">
    <property type="entry name" value="Metallo-hydrolase/oxidoreductase"/>
    <property type="match status" value="1"/>
</dbReference>
<dbReference type="Gene3D" id="3.60.15.10">
    <property type="entry name" value="Ribonuclease Z/Hydroxyacylglutathione hydrolase-like"/>
    <property type="match status" value="1"/>
</dbReference>
<evidence type="ECO:0000259" key="1">
    <source>
        <dbReference type="SMART" id="SM00849"/>
    </source>
</evidence>
<accession>A0A060A0Z4</accession>
<proteinExistence type="predicted"/>
<evidence type="ECO:0000313" key="3">
    <source>
        <dbReference type="Proteomes" id="UP000005522"/>
    </source>
</evidence>
<organism evidence="2 3">
    <name type="scientific">Acidithiobacillus caldus (strain ATCC 51756 / DSM 8584 / KU)</name>
    <dbReference type="NCBI Taxonomy" id="637389"/>
    <lineage>
        <taxon>Bacteria</taxon>
        <taxon>Pseudomonadati</taxon>
        <taxon>Pseudomonadota</taxon>
        <taxon>Acidithiobacillia</taxon>
        <taxon>Acidithiobacillales</taxon>
        <taxon>Acidithiobacillaceae</taxon>
        <taxon>Acidithiobacillus</taxon>
    </lineage>
</organism>
<gene>
    <name evidence="2" type="ORF">Acaty_c1939</name>
</gene>
<dbReference type="SMART" id="SM00849">
    <property type="entry name" value="Lactamase_B"/>
    <property type="match status" value="1"/>
</dbReference>
<name>A0A060A0Z4_ACICK</name>
<dbReference type="PANTHER" id="PTHR42663:SF6">
    <property type="entry name" value="HYDROLASE C777.06C-RELATED"/>
    <property type="match status" value="1"/>
</dbReference>
<dbReference type="Proteomes" id="UP000005522">
    <property type="component" value="Chromosome"/>
</dbReference>
<dbReference type="AlphaFoldDB" id="A0A060A0Z4"/>
<dbReference type="RefSeq" id="WP_004873091.1">
    <property type="nucleotide sequence ID" value="NZ_CP005986.1"/>
</dbReference>
<dbReference type="PANTHER" id="PTHR42663">
    <property type="entry name" value="HYDROLASE C777.06C-RELATED-RELATED"/>
    <property type="match status" value="1"/>
</dbReference>